<proteinExistence type="predicted"/>
<reference evidence="1" key="1">
    <citation type="submission" date="2014-09" db="EMBL/GenBank/DDBJ databases">
        <authorList>
            <person name="Magalhaes I.L.F."/>
            <person name="Oliveira U."/>
            <person name="Santos F.R."/>
            <person name="Vidigal T.H.D.A."/>
            <person name="Brescovit A.D."/>
            <person name="Santos A.J."/>
        </authorList>
    </citation>
    <scope>NUCLEOTIDE SEQUENCE</scope>
    <source>
        <tissue evidence="1">Shoot tissue taken approximately 20 cm above the soil surface</tissue>
    </source>
</reference>
<reference evidence="1" key="2">
    <citation type="journal article" date="2015" name="Data Brief">
        <title>Shoot transcriptome of the giant reed, Arundo donax.</title>
        <authorList>
            <person name="Barrero R.A."/>
            <person name="Guerrero F.D."/>
            <person name="Moolhuijzen P."/>
            <person name="Goolsby J.A."/>
            <person name="Tidwell J."/>
            <person name="Bellgard S.E."/>
            <person name="Bellgard M.I."/>
        </authorList>
    </citation>
    <scope>NUCLEOTIDE SEQUENCE</scope>
    <source>
        <tissue evidence="1">Shoot tissue taken approximately 20 cm above the soil surface</tissue>
    </source>
</reference>
<dbReference type="EMBL" id="GBRH01179975">
    <property type="protein sequence ID" value="JAE17921.1"/>
    <property type="molecule type" value="Transcribed_RNA"/>
</dbReference>
<evidence type="ECO:0000313" key="1">
    <source>
        <dbReference type="EMBL" id="JAE17921.1"/>
    </source>
</evidence>
<accession>A0A0A9G5V5</accession>
<organism evidence="1">
    <name type="scientific">Arundo donax</name>
    <name type="common">Giant reed</name>
    <name type="synonym">Donax arundinaceus</name>
    <dbReference type="NCBI Taxonomy" id="35708"/>
    <lineage>
        <taxon>Eukaryota</taxon>
        <taxon>Viridiplantae</taxon>
        <taxon>Streptophyta</taxon>
        <taxon>Embryophyta</taxon>
        <taxon>Tracheophyta</taxon>
        <taxon>Spermatophyta</taxon>
        <taxon>Magnoliopsida</taxon>
        <taxon>Liliopsida</taxon>
        <taxon>Poales</taxon>
        <taxon>Poaceae</taxon>
        <taxon>PACMAD clade</taxon>
        <taxon>Arundinoideae</taxon>
        <taxon>Arundineae</taxon>
        <taxon>Arundo</taxon>
    </lineage>
</organism>
<sequence>MAIWTKKRRFQMSSCMKTNRKITRKSKLH</sequence>
<protein>
    <submittedName>
        <fullName evidence="1">Uncharacterized protein</fullName>
    </submittedName>
</protein>
<dbReference type="AlphaFoldDB" id="A0A0A9G5V5"/>
<name>A0A0A9G5V5_ARUDO</name>